<gene>
    <name evidence="1" type="ORF">LL038_17510</name>
</gene>
<evidence type="ECO:0000313" key="1">
    <source>
        <dbReference type="EMBL" id="WAG59421.1"/>
    </source>
</evidence>
<dbReference type="RefSeq" id="WP_216127244.1">
    <property type="nucleotide sequence ID" value="NZ_CP086239.1"/>
</dbReference>
<protein>
    <submittedName>
        <fullName evidence="1">Uncharacterized protein</fullName>
    </submittedName>
</protein>
<dbReference type="EMBL" id="CP086239">
    <property type="protein sequence ID" value="WAG59421.1"/>
    <property type="molecule type" value="Genomic_DNA"/>
</dbReference>
<proteinExistence type="predicted"/>
<sequence length="58" mass="6517">MVVIQIQDYLNYYIITSGCPGWYTNQQKYSYATSLNGLWSTPAPIGNEKIGYLGHIDG</sequence>
<accession>A0AA47EI64</accession>
<name>A0AA47EI64_9CLOT</name>
<dbReference type="Proteomes" id="UP001164733">
    <property type="component" value="Chromosome"/>
</dbReference>
<dbReference type="AlphaFoldDB" id="A0AA47EI64"/>
<evidence type="ECO:0000313" key="2">
    <source>
        <dbReference type="Proteomes" id="UP001164733"/>
    </source>
</evidence>
<reference evidence="1" key="1">
    <citation type="submission" date="2021-11" db="EMBL/GenBank/DDBJ databases">
        <title>Clostridia strains as spoilage organisms.</title>
        <authorList>
            <person name="Wambui J."/>
            <person name="Stevens M.J.A."/>
            <person name="Stephan R."/>
        </authorList>
    </citation>
    <scope>NUCLEOTIDE SEQUENCE</scope>
    <source>
        <strain evidence="1">CF009</strain>
    </source>
</reference>
<organism evidence="1 2">
    <name type="scientific">Clostridium estertheticum</name>
    <dbReference type="NCBI Taxonomy" id="238834"/>
    <lineage>
        <taxon>Bacteria</taxon>
        <taxon>Bacillati</taxon>
        <taxon>Bacillota</taxon>
        <taxon>Clostridia</taxon>
        <taxon>Eubacteriales</taxon>
        <taxon>Clostridiaceae</taxon>
        <taxon>Clostridium</taxon>
    </lineage>
</organism>